<dbReference type="HOGENOM" id="CLU_086812_3_0_1"/>
<dbReference type="GO" id="GO:0016020">
    <property type="term" value="C:membrane"/>
    <property type="evidence" value="ECO:0007669"/>
    <property type="project" value="UniProtKB-SubCell"/>
</dbReference>
<feature type="transmembrane region" description="Helical" evidence="6">
    <location>
        <begin position="120"/>
        <end position="145"/>
    </location>
</feature>
<evidence type="ECO:0000256" key="4">
    <source>
        <dbReference type="ARBA" id="ARBA00023136"/>
    </source>
</evidence>
<accession>A0A0C2W7I0</accession>
<evidence type="ECO:0000256" key="1">
    <source>
        <dbReference type="ARBA" id="ARBA00004141"/>
    </source>
</evidence>
<dbReference type="STRING" id="933852.A0A0C2W7I0"/>
<dbReference type="PROSITE" id="PS51751">
    <property type="entry name" value="EXPERA"/>
    <property type="match status" value="1"/>
</dbReference>
<evidence type="ECO:0000256" key="2">
    <source>
        <dbReference type="ARBA" id="ARBA00022692"/>
    </source>
</evidence>
<feature type="domain" description="EXPERA" evidence="7">
    <location>
        <begin position="18"/>
        <end position="185"/>
    </location>
</feature>
<evidence type="ECO:0000313" key="8">
    <source>
        <dbReference type="EMBL" id="KIM22413.1"/>
    </source>
</evidence>
<dbReference type="OrthoDB" id="433124at2759"/>
<dbReference type="Proteomes" id="UP000054097">
    <property type="component" value="Unassembled WGS sequence"/>
</dbReference>
<dbReference type="EMBL" id="KN824356">
    <property type="protein sequence ID" value="KIM22413.1"/>
    <property type="molecule type" value="Genomic_DNA"/>
</dbReference>
<keyword evidence="4 5" id="KW-0472">Membrane</keyword>
<proteinExistence type="predicted"/>
<organism evidence="8 9">
    <name type="scientific">Serendipita vermifera MAFF 305830</name>
    <dbReference type="NCBI Taxonomy" id="933852"/>
    <lineage>
        <taxon>Eukaryota</taxon>
        <taxon>Fungi</taxon>
        <taxon>Dikarya</taxon>
        <taxon>Basidiomycota</taxon>
        <taxon>Agaricomycotina</taxon>
        <taxon>Agaricomycetes</taxon>
        <taxon>Sebacinales</taxon>
        <taxon>Serendipitaceae</taxon>
        <taxon>Serendipita</taxon>
    </lineage>
</organism>
<sequence length="216" mass="24195">MVVVRAKKTVKPLSQRPLDLTYYAFFLVHLVCTVCIDLLPLYPAFVQTTPGLGTVYRLLKDVVDGYTAQTNDPFMLATWGLVERPWEFSHLKMFMWMEVCIQMPTFVIGMIGLRKDTSAIYPLLLAYASAALVTTITVTHGTLIAPSSADTSLDTLSKFYAMSDLGRWIILGPLIPFLIVPAIMWVDMMMRLSRLVKLGAQVEATKEVNGKGRKEL</sequence>
<name>A0A0C2W7I0_SERVB</name>
<reference evidence="8 9" key="1">
    <citation type="submission" date="2014-04" db="EMBL/GenBank/DDBJ databases">
        <authorList>
            <consortium name="DOE Joint Genome Institute"/>
            <person name="Kuo A."/>
            <person name="Zuccaro A."/>
            <person name="Kohler A."/>
            <person name="Nagy L.G."/>
            <person name="Floudas D."/>
            <person name="Copeland A."/>
            <person name="Barry K.W."/>
            <person name="Cichocki N."/>
            <person name="Veneault-Fourrey C."/>
            <person name="LaButti K."/>
            <person name="Lindquist E.A."/>
            <person name="Lipzen A."/>
            <person name="Lundell T."/>
            <person name="Morin E."/>
            <person name="Murat C."/>
            <person name="Sun H."/>
            <person name="Tunlid A."/>
            <person name="Henrissat B."/>
            <person name="Grigoriev I.V."/>
            <person name="Hibbett D.S."/>
            <person name="Martin F."/>
            <person name="Nordberg H.P."/>
            <person name="Cantor M.N."/>
            <person name="Hua S.X."/>
        </authorList>
    </citation>
    <scope>NUCLEOTIDE SEQUENCE [LARGE SCALE GENOMIC DNA]</scope>
    <source>
        <strain evidence="8 9">MAFF 305830</strain>
    </source>
</reference>
<dbReference type="GO" id="GO:0005783">
    <property type="term" value="C:endoplasmic reticulum"/>
    <property type="evidence" value="ECO:0007669"/>
    <property type="project" value="TreeGrafter"/>
</dbReference>
<gene>
    <name evidence="8" type="ORF">M408DRAFT_332925</name>
</gene>
<evidence type="ECO:0000256" key="5">
    <source>
        <dbReference type="PROSITE-ProRule" id="PRU01087"/>
    </source>
</evidence>
<feature type="transmembrane region" description="Helical" evidence="6">
    <location>
        <begin position="20"/>
        <end position="42"/>
    </location>
</feature>
<evidence type="ECO:0000256" key="3">
    <source>
        <dbReference type="ARBA" id="ARBA00022989"/>
    </source>
</evidence>
<evidence type="ECO:0000256" key="6">
    <source>
        <dbReference type="SAM" id="Phobius"/>
    </source>
</evidence>
<evidence type="ECO:0000313" key="9">
    <source>
        <dbReference type="Proteomes" id="UP000054097"/>
    </source>
</evidence>
<keyword evidence="3 5" id="KW-1133">Transmembrane helix</keyword>
<feature type="transmembrane region" description="Helical" evidence="6">
    <location>
        <begin position="165"/>
        <end position="186"/>
    </location>
</feature>
<comment type="subcellular location">
    <subcellularLocation>
        <location evidence="1">Membrane</location>
        <topology evidence="1">Multi-pass membrane protein</topology>
    </subcellularLocation>
</comment>
<dbReference type="InterPro" id="IPR033118">
    <property type="entry name" value="EXPERA"/>
</dbReference>
<dbReference type="PANTHER" id="PTHR31204:SF1">
    <property type="entry name" value="SIGMA INTRACELLULAR RECEPTOR 2"/>
    <property type="match status" value="1"/>
</dbReference>
<reference evidence="9" key="2">
    <citation type="submission" date="2015-01" db="EMBL/GenBank/DDBJ databases">
        <title>Evolutionary Origins and Diversification of the Mycorrhizal Mutualists.</title>
        <authorList>
            <consortium name="DOE Joint Genome Institute"/>
            <consortium name="Mycorrhizal Genomics Consortium"/>
            <person name="Kohler A."/>
            <person name="Kuo A."/>
            <person name="Nagy L.G."/>
            <person name="Floudas D."/>
            <person name="Copeland A."/>
            <person name="Barry K.W."/>
            <person name="Cichocki N."/>
            <person name="Veneault-Fourrey C."/>
            <person name="LaButti K."/>
            <person name="Lindquist E.A."/>
            <person name="Lipzen A."/>
            <person name="Lundell T."/>
            <person name="Morin E."/>
            <person name="Murat C."/>
            <person name="Riley R."/>
            <person name="Ohm R."/>
            <person name="Sun H."/>
            <person name="Tunlid A."/>
            <person name="Henrissat B."/>
            <person name="Grigoriev I.V."/>
            <person name="Hibbett D.S."/>
            <person name="Martin F."/>
        </authorList>
    </citation>
    <scope>NUCLEOTIDE SEQUENCE [LARGE SCALE GENOMIC DNA]</scope>
    <source>
        <strain evidence="9">MAFF 305830</strain>
    </source>
</reference>
<keyword evidence="2 5" id="KW-0812">Transmembrane</keyword>
<feature type="transmembrane region" description="Helical" evidence="6">
    <location>
        <begin position="93"/>
        <end position="113"/>
    </location>
</feature>
<dbReference type="AlphaFoldDB" id="A0A0C2W7I0"/>
<keyword evidence="9" id="KW-1185">Reference proteome</keyword>
<dbReference type="InterPro" id="IPR051987">
    <property type="entry name" value="Sigma-2_receptor-like"/>
</dbReference>
<protein>
    <recommendedName>
        <fullName evidence="7">EXPERA domain-containing protein</fullName>
    </recommendedName>
</protein>
<evidence type="ECO:0000259" key="7">
    <source>
        <dbReference type="PROSITE" id="PS51751"/>
    </source>
</evidence>
<dbReference type="PANTHER" id="PTHR31204">
    <property type="entry name" value="SIGMA INTRACELLULAR RECEPTOR 2"/>
    <property type="match status" value="1"/>
</dbReference>
<dbReference type="Pfam" id="PF05241">
    <property type="entry name" value="EBP"/>
    <property type="match status" value="1"/>
</dbReference>